<keyword evidence="2" id="KW-1185">Reference proteome</keyword>
<proteinExistence type="predicted"/>
<sequence>MAEIDQNILCVVRRTRLVVAHACFIRLRTWLHICHIVHEIHSVQILIAVTLPSGVYPALAANEVFHLKDSKFELVQDVATRANIAGLPCSVDSDLHCAKRQCGARKHIPAAVCTSWNWALCSDEEVHMFCIILLDCAC</sequence>
<protein>
    <submittedName>
        <fullName evidence="1">Uncharacterized protein</fullName>
    </submittedName>
</protein>
<dbReference type="AlphaFoldDB" id="A0A9W4XU39"/>
<comment type="caution">
    <text evidence="1">The sequence shown here is derived from an EMBL/GenBank/DDBJ whole genome shotgun (WGS) entry which is preliminary data.</text>
</comment>
<evidence type="ECO:0000313" key="2">
    <source>
        <dbReference type="Proteomes" id="UP001152607"/>
    </source>
</evidence>
<gene>
    <name evidence="1" type="ORF">PDIGIT_LOCUS13914</name>
</gene>
<organism evidence="1 2">
    <name type="scientific">Periconia digitata</name>
    <dbReference type="NCBI Taxonomy" id="1303443"/>
    <lineage>
        <taxon>Eukaryota</taxon>
        <taxon>Fungi</taxon>
        <taxon>Dikarya</taxon>
        <taxon>Ascomycota</taxon>
        <taxon>Pezizomycotina</taxon>
        <taxon>Dothideomycetes</taxon>
        <taxon>Pleosporomycetidae</taxon>
        <taxon>Pleosporales</taxon>
        <taxon>Massarineae</taxon>
        <taxon>Periconiaceae</taxon>
        <taxon>Periconia</taxon>
    </lineage>
</organism>
<name>A0A9W4XU39_9PLEO</name>
<accession>A0A9W4XU39</accession>
<dbReference type="EMBL" id="CAOQHR010000011">
    <property type="protein sequence ID" value="CAI6340730.1"/>
    <property type="molecule type" value="Genomic_DNA"/>
</dbReference>
<evidence type="ECO:0000313" key="1">
    <source>
        <dbReference type="EMBL" id="CAI6340730.1"/>
    </source>
</evidence>
<dbReference type="Proteomes" id="UP001152607">
    <property type="component" value="Unassembled WGS sequence"/>
</dbReference>
<reference evidence="1" key="1">
    <citation type="submission" date="2023-01" db="EMBL/GenBank/DDBJ databases">
        <authorList>
            <person name="Van Ghelder C."/>
            <person name="Rancurel C."/>
        </authorList>
    </citation>
    <scope>NUCLEOTIDE SEQUENCE</scope>
    <source>
        <strain evidence="1">CNCM I-4278</strain>
    </source>
</reference>